<evidence type="ECO:0000313" key="1">
    <source>
        <dbReference type="EMBL" id="JAH41818.1"/>
    </source>
</evidence>
<proteinExistence type="predicted"/>
<dbReference type="EMBL" id="GBXM01066759">
    <property type="protein sequence ID" value="JAH41818.1"/>
    <property type="molecule type" value="Transcribed_RNA"/>
</dbReference>
<name>A0A0E9SMU8_ANGAN</name>
<organism evidence="1">
    <name type="scientific">Anguilla anguilla</name>
    <name type="common">European freshwater eel</name>
    <name type="synonym">Muraena anguilla</name>
    <dbReference type="NCBI Taxonomy" id="7936"/>
    <lineage>
        <taxon>Eukaryota</taxon>
        <taxon>Metazoa</taxon>
        <taxon>Chordata</taxon>
        <taxon>Craniata</taxon>
        <taxon>Vertebrata</taxon>
        <taxon>Euteleostomi</taxon>
        <taxon>Actinopterygii</taxon>
        <taxon>Neopterygii</taxon>
        <taxon>Teleostei</taxon>
        <taxon>Anguilliformes</taxon>
        <taxon>Anguillidae</taxon>
        <taxon>Anguilla</taxon>
    </lineage>
</organism>
<protein>
    <submittedName>
        <fullName evidence="1">Uncharacterized protein</fullName>
    </submittedName>
</protein>
<dbReference type="AlphaFoldDB" id="A0A0E9SMU8"/>
<accession>A0A0E9SMU8</accession>
<reference evidence="1" key="1">
    <citation type="submission" date="2014-11" db="EMBL/GenBank/DDBJ databases">
        <authorList>
            <person name="Amaro Gonzalez C."/>
        </authorList>
    </citation>
    <scope>NUCLEOTIDE SEQUENCE</scope>
</reference>
<reference evidence="1" key="2">
    <citation type="journal article" date="2015" name="Fish Shellfish Immunol.">
        <title>Early steps in the European eel (Anguilla anguilla)-Vibrio vulnificus interaction in the gills: Role of the RtxA13 toxin.</title>
        <authorList>
            <person name="Callol A."/>
            <person name="Pajuelo D."/>
            <person name="Ebbesson L."/>
            <person name="Teles M."/>
            <person name="MacKenzie S."/>
            <person name="Amaro C."/>
        </authorList>
    </citation>
    <scope>NUCLEOTIDE SEQUENCE</scope>
</reference>
<sequence>MTDMRLLVLLSFEDSINSDQISDFISKNAAPTLEGGLHRASALAADTHPCSAL</sequence>